<proteinExistence type="predicted"/>
<dbReference type="InterPro" id="IPR001466">
    <property type="entry name" value="Beta-lactam-related"/>
</dbReference>
<reference evidence="3 4" key="1">
    <citation type="submission" date="2019-09" db="EMBL/GenBank/DDBJ databases">
        <title>Genome Sequence of Larkinella sp MA1.</title>
        <authorList>
            <person name="Srinivasan S."/>
        </authorList>
    </citation>
    <scope>NUCLEOTIDE SEQUENCE [LARGE SCALE GENOMIC DNA]</scope>
    <source>
        <strain evidence="3 4">MA1</strain>
    </source>
</reference>
<dbReference type="Pfam" id="PF00144">
    <property type="entry name" value="Beta-lactamase"/>
    <property type="match status" value="1"/>
</dbReference>
<keyword evidence="4" id="KW-1185">Reference proteome</keyword>
<dbReference type="PANTHER" id="PTHR43283">
    <property type="entry name" value="BETA-LACTAMASE-RELATED"/>
    <property type="match status" value="1"/>
</dbReference>
<feature type="chain" id="PRO_5024899791" evidence="1">
    <location>
        <begin position="23"/>
        <end position="424"/>
    </location>
</feature>
<evidence type="ECO:0000313" key="4">
    <source>
        <dbReference type="Proteomes" id="UP000326344"/>
    </source>
</evidence>
<dbReference type="AlphaFoldDB" id="A0A5N1J8T0"/>
<organism evidence="3 4">
    <name type="scientific">Larkinella humicola</name>
    <dbReference type="NCBI Taxonomy" id="2607654"/>
    <lineage>
        <taxon>Bacteria</taxon>
        <taxon>Pseudomonadati</taxon>
        <taxon>Bacteroidota</taxon>
        <taxon>Cytophagia</taxon>
        <taxon>Cytophagales</taxon>
        <taxon>Spirosomataceae</taxon>
        <taxon>Larkinella</taxon>
    </lineage>
</organism>
<keyword evidence="1" id="KW-0732">Signal</keyword>
<evidence type="ECO:0000313" key="3">
    <source>
        <dbReference type="EMBL" id="KAA9346400.1"/>
    </source>
</evidence>
<evidence type="ECO:0000256" key="1">
    <source>
        <dbReference type="SAM" id="SignalP"/>
    </source>
</evidence>
<dbReference type="InterPro" id="IPR050789">
    <property type="entry name" value="Diverse_Enzym_Activities"/>
</dbReference>
<dbReference type="Gene3D" id="3.40.710.10">
    <property type="entry name" value="DD-peptidase/beta-lactamase superfamily"/>
    <property type="match status" value="1"/>
</dbReference>
<feature type="signal peptide" evidence="1">
    <location>
        <begin position="1"/>
        <end position="22"/>
    </location>
</feature>
<dbReference type="SUPFAM" id="SSF56601">
    <property type="entry name" value="beta-lactamase/transpeptidase-like"/>
    <property type="match status" value="1"/>
</dbReference>
<protein>
    <submittedName>
        <fullName evidence="3">Beta-lactamase family protein</fullName>
    </submittedName>
</protein>
<dbReference type="InterPro" id="IPR012338">
    <property type="entry name" value="Beta-lactam/transpept-like"/>
</dbReference>
<dbReference type="RefSeq" id="WP_150881088.1">
    <property type="nucleotide sequence ID" value="NZ_VTWS01000010.1"/>
</dbReference>
<sequence>MKTILRFVCGLFFYVFSNSLVAQPTQTFTTAKSPADAGFSADRLKRLDDYLQSFIDKGIAPNAVTFVARNGKIVHYKAFGYSNLEKKTPLKRDDLYRIASQSKAVVTVALMTLFEEEKFLLDDPISNYIPAFKNPRVLVSVDKEKGTYETRPAKSEVTIRQLLSHNAGIPYEHPLDQRPEFKVPFFNSIQADKLEDVVNRIAARPLTKDPGEAFVYGLNTDIIGRLIEILAGKPLDVALRERVLEPVGMNDTYFYLPANKASRLVELYSKSSSEKPLTLHENNAYRSFAVEGAKTYFSGGAGLVSTVEDYAKFCQMMLNGGSFNNKRILGRKTVEMMLRNQIGDARTSNYNDKFGLGFQLVTPESSYGNETSPGTFGWGGMYCSEYTIDPKENLILLVFTNVQPYVHSTEFRRKFKIAVYQALE</sequence>
<evidence type="ECO:0000259" key="2">
    <source>
        <dbReference type="Pfam" id="PF00144"/>
    </source>
</evidence>
<dbReference type="Proteomes" id="UP000326344">
    <property type="component" value="Unassembled WGS sequence"/>
</dbReference>
<accession>A0A5N1J8T0</accession>
<feature type="domain" description="Beta-lactamase-related" evidence="2">
    <location>
        <begin position="48"/>
        <end position="413"/>
    </location>
</feature>
<name>A0A5N1J8T0_9BACT</name>
<comment type="caution">
    <text evidence="3">The sequence shown here is derived from an EMBL/GenBank/DDBJ whole genome shotgun (WGS) entry which is preliminary data.</text>
</comment>
<dbReference type="EMBL" id="VTWS01000010">
    <property type="protein sequence ID" value="KAA9346400.1"/>
    <property type="molecule type" value="Genomic_DNA"/>
</dbReference>
<dbReference type="PANTHER" id="PTHR43283:SF3">
    <property type="entry name" value="BETA-LACTAMASE FAMILY PROTEIN (AFU_ORTHOLOGUE AFUA_5G07500)"/>
    <property type="match status" value="1"/>
</dbReference>
<gene>
    <name evidence="3" type="ORF">F0P93_27845</name>
</gene>